<evidence type="ECO:0000313" key="14">
    <source>
        <dbReference type="Proteomes" id="UP000190166"/>
    </source>
</evidence>
<dbReference type="PANTHER" id="PTHR43722:SF1">
    <property type="entry name" value="PROLINE IMINOPEPTIDASE"/>
    <property type="match status" value="1"/>
</dbReference>
<keyword evidence="8" id="KW-0645">Protease</keyword>
<evidence type="ECO:0000256" key="3">
    <source>
        <dbReference type="ARBA" id="ARBA00010088"/>
    </source>
</evidence>
<reference evidence="13 14" key="1">
    <citation type="submission" date="2017-02" db="EMBL/GenBank/DDBJ databases">
        <authorList>
            <person name="Peterson S.W."/>
        </authorList>
    </citation>
    <scope>NUCLEOTIDE SEQUENCE [LARGE SCALE GENOMIC DNA]</scope>
    <source>
        <strain evidence="13 14">DSM 18108</strain>
    </source>
</reference>
<feature type="signal peptide" evidence="11">
    <location>
        <begin position="1"/>
        <end position="18"/>
    </location>
</feature>
<dbReference type="GO" id="GO:0004177">
    <property type="term" value="F:aminopeptidase activity"/>
    <property type="evidence" value="ECO:0007669"/>
    <property type="project" value="UniProtKB-KW"/>
</dbReference>
<evidence type="ECO:0000259" key="12">
    <source>
        <dbReference type="Pfam" id="PF00561"/>
    </source>
</evidence>
<proteinExistence type="inferred from homology"/>
<evidence type="ECO:0000256" key="11">
    <source>
        <dbReference type="SAM" id="SignalP"/>
    </source>
</evidence>
<evidence type="ECO:0000256" key="7">
    <source>
        <dbReference type="ARBA" id="ARBA00022490"/>
    </source>
</evidence>
<dbReference type="Gene3D" id="3.40.50.1820">
    <property type="entry name" value="alpha/beta hydrolase"/>
    <property type="match status" value="1"/>
</dbReference>
<dbReference type="GO" id="GO:0005737">
    <property type="term" value="C:cytoplasm"/>
    <property type="evidence" value="ECO:0007669"/>
    <property type="project" value="UniProtKB-SubCell"/>
</dbReference>
<protein>
    <recommendedName>
        <fullName evidence="5">Proline iminopeptidase</fullName>
        <ecNumber evidence="4">3.4.11.5</ecNumber>
    </recommendedName>
    <alternativeName>
        <fullName evidence="10">Prolyl aminopeptidase</fullName>
    </alternativeName>
</protein>
<dbReference type="EC" id="3.4.11.5" evidence="4"/>
<dbReference type="InterPro" id="IPR000073">
    <property type="entry name" value="AB_hydrolase_1"/>
</dbReference>
<sequence length="307" mass="34360">MKRLLLLTMLLYCLPIHAQQLDSLKYPNGWLYYHVYGKGSPVIVLSGGPGNSCLQQEEVAIELGKHYRAILLEQRGTGLSIPVPFDSTTINLKAAVEDIERLLQKEGIRKTIIYGHSWGAMLAMSYAAAHPEKVRGLVLANPGYYKFSADFMTTHMNNLRGRLGVSDLAVMDSLGKKIEGGKANGADSALYNRTVRLAYIYNKADIDSLMAKIYVAKPNGRMQTLMVSDLQRIHFDLSKNLPQYKGPVTVIGSRQDPLAFYTYELKIIRPDIVLHWIQASGHFPMFEQQPAFFQVLEKVMTASATHP</sequence>
<dbReference type="PRINTS" id="PR00111">
    <property type="entry name" value="ABHYDROLASE"/>
</dbReference>
<keyword evidence="9" id="KW-0378">Hydrolase</keyword>
<comment type="catalytic activity">
    <reaction evidence="1">
        <text>Release of N-terminal proline from a peptide.</text>
        <dbReference type="EC" id="3.4.11.5"/>
    </reaction>
</comment>
<dbReference type="SUPFAM" id="SSF53474">
    <property type="entry name" value="alpha/beta-Hydrolases"/>
    <property type="match status" value="1"/>
</dbReference>
<evidence type="ECO:0000313" key="13">
    <source>
        <dbReference type="EMBL" id="SKC99100.1"/>
    </source>
</evidence>
<name>A0A1T5NEZ1_9BACT</name>
<dbReference type="PRINTS" id="PR00793">
    <property type="entry name" value="PROAMNOPTASE"/>
</dbReference>
<gene>
    <name evidence="13" type="ORF">SAMN05660461_1368</name>
</gene>
<dbReference type="AlphaFoldDB" id="A0A1T5NEZ1"/>
<dbReference type="PANTHER" id="PTHR43722">
    <property type="entry name" value="PROLINE IMINOPEPTIDASE"/>
    <property type="match status" value="1"/>
</dbReference>
<keyword evidence="6" id="KW-0031">Aminopeptidase</keyword>
<evidence type="ECO:0000256" key="6">
    <source>
        <dbReference type="ARBA" id="ARBA00022438"/>
    </source>
</evidence>
<keyword evidence="14" id="KW-1185">Reference proteome</keyword>
<organism evidence="13 14">
    <name type="scientific">Chitinophaga ginsengisegetis</name>
    <dbReference type="NCBI Taxonomy" id="393003"/>
    <lineage>
        <taxon>Bacteria</taxon>
        <taxon>Pseudomonadati</taxon>
        <taxon>Bacteroidota</taxon>
        <taxon>Chitinophagia</taxon>
        <taxon>Chitinophagales</taxon>
        <taxon>Chitinophagaceae</taxon>
        <taxon>Chitinophaga</taxon>
    </lineage>
</organism>
<evidence type="ECO:0000256" key="5">
    <source>
        <dbReference type="ARBA" id="ARBA00021843"/>
    </source>
</evidence>
<comment type="similarity">
    <text evidence="3">Belongs to the peptidase S33 family.</text>
</comment>
<dbReference type="InterPro" id="IPR002410">
    <property type="entry name" value="Peptidase_S33"/>
</dbReference>
<feature type="chain" id="PRO_5012707733" description="Proline iminopeptidase" evidence="11">
    <location>
        <begin position="19"/>
        <end position="307"/>
    </location>
</feature>
<evidence type="ECO:0000256" key="2">
    <source>
        <dbReference type="ARBA" id="ARBA00004496"/>
    </source>
</evidence>
<evidence type="ECO:0000256" key="9">
    <source>
        <dbReference type="ARBA" id="ARBA00022801"/>
    </source>
</evidence>
<dbReference type="InterPro" id="IPR005944">
    <property type="entry name" value="Pro_iminopeptidase"/>
</dbReference>
<evidence type="ECO:0000256" key="1">
    <source>
        <dbReference type="ARBA" id="ARBA00001585"/>
    </source>
</evidence>
<evidence type="ECO:0000256" key="8">
    <source>
        <dbReference type="ARBA" id="ARBA00022670"/>
    </source>
</evidence>
<keyword evidence="7" id="KW-0963">Cytoplasm</keyword>
<dbReference type="Proteomes" id="UP000190166">
    <property type="component" value="Unassembled WGS sequence"/>
</dbReference>
<feature type="domain" description="AB hydrolase-1" evidence="12">
    <location>
        <begin position="41"/>
        <end position="287"/>
    </location>
</feature>
<dbReference type="EMBL" id="FUZZ01000001">
    <property type="protein sequence ID" value="SKC99100.1"/>
    <property type="molecule type" value="Genomic_DNA"/>
</dbReference>
<dbReference type="RefSeq" id="WP_159454221.1">
    <property type="nucleotide sequence ID" value="NZ_FUZZ01000001.1"/>
</dbReference>
<evidence type="ECO:0000256" key="10">
    <source>
        <dbReference type="ARBA" id="ARBA00029605"/>
    </source>
</evidence>
<dbReference type="InterPro" id="IPR029058">
    <property type="entry name" value="AB_hydrolase_fold"/>
</dbReference>
<accession>A0A1T5NEZ1</accession>
<dbReference type="Pfam" id="PF00561">
    <property type="entry name" value="Abhydrolase_1"/>
    <property type="match status" value="1"/>
</dbReference>
<dbReference type="STRING" id="393003.SAMN05660461_1368"/>
<comment type="subcellular location">
    <subcellularLocation>
        <location evidence="2">Cytoplasm</location>
    </subcellularLocation>
</comment>
<evidence type="ECO:0000256" key="4">
    <source>
        <dbReference type="ARBA" id="ARBA00012568"/>
    </source>
</evidence>
<keyword evidence="11" id="KW-0732">Signal</keyword>
<dbReference type="GO" id="GO:0006508">
    <property type="term" value="P:proteolysis"/>
    <property type="evidence" value="ECO:0007669"/>
    <property type="project" value="UniProtKB-KW"/>
</dbReference>